<protein>
    <submittedName>
        <fullName evidence="1">(northern house mosquito) hypothetical protein</fullName>
    </submittedName>
</protein>
<organism evidence="1">
    <name type="scientific">Culex pipiens</name>
    <name type="common">House mosquito</name>
    <dbReference type="NCBI Taxonomy" id="7175"/>
    <lineage>
        <taxon>Eukaryota</taxon>
        <taxon>Metazoa</taxon>
        <taxon>Ecdysozoa</taxon>
        <taxon>Arthropoda</taxon>
        <taxon>Hexapoda</taxon>
        <taxon>Insecta</taxon>
        <taxon>Pterygota</taxon>
        <taxon>Neoptera</taxon>
        <taxon>Endopterygota</taxon>
        <taxon>Diptera</taxon>
        <taxon>Nematocera</taxon>
        <taxon>Culicoidea</taxon>
        <taxon>Culicidae</taxon>
        <taxon>Culicinae</taxon>
        <taxon>Culicini</taxon>
        <taxon>Culex</taxon>
        <taxon>Culex</taxon>
    </lineage>
</organism>
<reference evidence="1" key="1">
    <citation type="submission" date="2021-05" db="EMBL/GenBank/DDBJ databases">
        <authorList>
            <person name="Alioto T."/>
            <person name="Alioto T."/>
            <person name="Gomez Garrido J."/>
        </authorList>
    </citation>
    <scope>NUCLEOTIDE SEQUENCE</scope>
</reference>
<evidence type="ECO:0000313" key="1">
    <source>
        <dbReference type="EMBL" id="CAG6476504.1"/>
    </source>
</evidence>
<accession>A0A8D8FNF1</accession>
<dbReference type="AlphaFoldDB" id="A0A8D8FNF1"/>
<name>A0A8D8FNF1_CULPI</name>
<sequence>MLFFRNTLGLLFWVCVCFVFFKSICAFKLCMCESVCITFKVNILYSTHCPGATGIKLNAWLLVAALLEQQTVLDGVVVLCKRKRLLMWDSRCHLRGSDGLDGFCNGSYGTEHGLPADLRWL</sequence>
<dbReference type="EMBL" id="HBUE01078610">
    <property type="protein sequence ID" value="CAG6476504.1"/>
    <property type="molecule type" value="Transcribed_RNA"/>
</dbReference>
<proteinExistence type="predicted"/>